<feature type="region of interest" description="Disordered" evidence="1">
    <location>
        <begin position="110"/>
        <end position="225"/>
    </location>
</feature>
<dbReference type="AlphaFoldDB" id="A0AA39YB39"/>
<feature type="compositionally biased region" description="Polar residues" evidence="1">
    <location>
        <begin position="112"/>
        <end position="148"/>
    </location>
</feature>
<reference evidence="2" key="1">
    <citation type="submission" date="2023-06" db="EMBL/GenBank/DDBJ databases">
        <title>Genome-scale phylogeny and comparative genomics of the fungal order Sordariales.</title>
        <authorList>
            <consortium name="Lawrence Berkeley National Laboratory"/>
            <person name="Hensen N."/>
            <person name="Bonometti L."/>
            <person name="Westerberg I."/>
            <person name="Brannstrom I.O."/>
            <person name="Guillou S."/>
            <person name="Cros-Aarteil S."/>
            <person name="Calhoun S."/>
            <person name="Haridas S."/>
            <person name="Kuo A."/>
            <person name="Mondo S."/>
            <person name="Pangilinan J."/>
            <person name="Riley R."/>
            <person name="Labutti K."/>
            <person name="Andreopoulos B."/>
            <person name="Lipzen A."/>
            <person name="Chen C."/>
            <person name="Yanf M."/>
            <person name="Daum C."/>
            <person name="Ng V."/>
            <person name="Clum A."/>
            <person name="Steindorff A."/>
            <person name="Ohm R."/>
            <person name="Martin F."/>
            <person name="Silar P."/>
            <person name="Natvig D."/>
            <person name="Lalanne C."/>
            <person name="Gautier V."/>
            <person name="Ament-Velasquez S.L."/>
            <person name="Kruys A."/>
            <person name="Hutchinson M.I."/>
            <person name="Powell A.J."/>
            <person name="Barry K."/>
            <person name="Miller A.N."/>
            <person name="Grigoriev I.V."/>
            <person name="Debuchy R."/>
            <person name="Gladieux P."/>
            <person name="Thoren M.H."/>
            <person name="Johannesson H."/>
        </authorList>
    </citation>
    <scope>NUCLEOTIDE SEQUENCE</scope>
    <source>
        <strain evidence="2">SMH2532-1</strain>
    </source>
</reference>
<evidence type="ECO:0000313" key="2">
    <source>
        <dbReference type="EMBL" id="KAK0649364.1"/>
    </source>
</evidence>
<protein>
    <submittedName>
        <fullName evidence="2">Uncharacterized protein</fullName>
    </submittedName>
</protein>
<feature type="region of interest" description="Disordered" evidence="1">
    <location>
        <begin position="31"/>
        <end position="52"/>
    </location>
</feature>
<name>A0AA39YB39_9PEZI</name>
<feature type="compositionally biased region" description="Low complexity" evidence="1">
    <location>
        <begin position="189"/>
        <end position="200"/>
    </location>
</feature>
<feature type="compositionally biased region" description="Basic residues" evidence="1">
    <location>
        <begin position="174"/>
        <end position="185"/>
    </location>
</feature>
<gene>
    <name evidence="2" type="ORF">B0T16DRAFT_129775</name>
</gene>
<evidence type="ECO:0000256" key="1">
    <source>
        <dbReference type="SAM" id="MobiDB-lite"/>
    </source>
</evidence>
<evidence type="ECO:0000313" key="3">
    <source>
        <dbReference type="Proteomes" id="UP001174936"/>
    </source>
</evidence>
<feature type="region of interest" description="Disordered" evidence="1">
    <location>
        <begin position="258"/>
        <end position="278"/>
    </location>
</feature>
<dbReference type="Proteomes" id="UP001174936">
    <property type="component" value="Unassembled WGS sequence"/>
</dbReference>
<feature type="region of interest" description="Disordered" evidence="1">
    <location>
        <begin position="314"/>
        <end position="347"/>
    </location>
</feature>
<keyword evidence="3" id="KW-1185">Reference proteome</keyword>
<organism evidence="2 3">
    <name type="scientific">Cercophora newfieldiana</name>
    <dbReference type="NCBI Taxonomy" id="92897"/>
    <lineage>
        <taxon>Eukaryota</taxon>
        <taxon>Fungi</taxon>
        <taxon>Dikarya</taxon>
        <taxon>Ascomycota</taxon>
        <taxon>Pezizomycotina</taxon>
        <taxon>Sordariomycetes</taxon>
        <taxon>Sordariomycetidae</taxon>
        <taxon>Sordariales</taxon>
        <taxon>Lasiosphaeriaceae</taxon>
        <taxon>Cercophora</taxon>
    </lineage>
</organism>
<proteinExistence type="predicted"/>
<comment type="caution">
    <text evidence="2">The sequence shown here is derived from an EMBL/GenBank/DDBJ whole genome shotgun (WGS) entry which is preliminary data.</text>
</comment>
<accession>A0AA39YB39</accession>
<dbReference type="EMBL" id="JAULSV010000003">
    <property type="protein sequence ID" value="KAK0649364.1"/>
    <property type="molecule type" value="Genomic_DNA"/>
</dbReference>
<feature type="compositionally biased region" description="Basic and acidic residues" evidence="1">
    <location>
        <begin position="322"/>
        <end position="332"/>
    </location>
</feature>
<sequence>MQICGQNPSGEQGRTGKLRPFTRHLLRSKSMSAATMTSESYRLEGRERRRKNRVSCEILSDSPSDPFHNPPPSQYCTSPHLIAIAGMRLAIEELDRLSILADQHPRPVALGQQLSPANSSNSSKVAGPSNTPNPTWSGLSSVTPSAPSTPFVPPNSPMSSEDIPAFPSISHGISGKHSRRKRNTRSRLSEISNSPSIPEEPLIPDEAPDFQSFPGFHDSTRQASPVPSIHAAAAHFFNPANLNLSSASELKLAGHQRCESPRSDCSDGSGLRVNSPVPVPPLHSRRSVVLDELSLEGTEISMSWRRIWKQGQESVSTPTNSDCERHTVDCRPESWSPAQREPGSSDFCSNAGGVSGLREGRKSPLGIIDEAQGSTLKENYEGLNSVAPVVEGASRRGSTSQTVPTLERIAQAPGR</sequence>
<feature type="region of interest" description="Disordered" evidence="1">
    <location>
        <begin position="392"/>
        <end position="415"/>
    </location>
</feature>